<dbReference type="InterPro" id="IPR018490">
    <property type="entry name" value="cNMP-bd_dom_sf"/>
</dbReference>
<dbReference type="SUPFAM" id="SSF46785">
    <property type="entry name" value="Winged helix' DNA-binding domain"/>
    <property type="match status" value="1"/>
</dbReference>
<keyword evidence="1" id="KW-0805">Transcription regulation</keyword>
<dbReference type="InterPro" id="IPR050397">
    <property type="entry name" value="Env_Response_Regulators"/>
</dbReference>
<dbReference type="Pfam" id="PF00027">
    <property type="entry name" value="cNMP_binding"/>
    <property type="match status" value="1"/>
</dbReference>
<dbReference type="RefSeq" id="WP_024952872.1">
    <property type="nucleotide sequence ID" value="NZ_CAWOWR010000076.1"/>
</dbReference>
<keyword evidence="6" id="KW-1185">Reference proteome</keyword>
<dbReference type="Gene3D" id="2.60.120.10">
    <property type="entry name" value="Jelly Rolls"/>
    <property type="match status" value="1"/>
</dbReference>
<evidence type="ECO:0000313" key="6">
    <source>
        <dbReference type="Proteomes" id="UP000319941"/>
    </source>
</evidence>
<evidence type="ECO:0000259" key="4">
    <source>
        <dbReference type="PROSITE" id="PS51063"/>
    </source>
</evidence>
<name>A0A558HUU0_9GAMM</name>
<dbReference type="PROSITE" id="PS00042">
    <property type="entry name" value="HTH_CRP_1"/>
    <property type="match status" value="1"/>
</dbReference>
<dbReference type="OrthoDB" id="7643467at2"/>
<dbReference type="GO" id="GO:0003677">
    <property type="term" value="F:DNA binding"/>
    <property type="evidence" value="ECO:0007669"/>
    <property type="project" value="UniProtKB-KW"/>
</dbReference>
<dbReference type="CDD" id="cd00092">
    <property type="entry name" value="HTH_CRP"/>
    <property type="match status" value="1"/>
</dbReference>
<sequence length="249" mass="27840">MTANALASHRLRAHEARCQTCSLSSLCLPLALNMEAIDQFDAIIRRRAPLRKGETLFTQGETFDCVFTVRSGSLKQITTENSGAEQLTGFYLPSELAGLDAIDSNCYSGTAVALETTTVCEIPFDRLNALSEQLPELRTQIFKSLSKELHEDRRMMMLLSRKTADERLASFLVNLSQRFRRRGYSPYSFRLSMARADIGSYLGLAVETVSRILTRFQTQGLVDIQAREVHILHLDGLIELAEGECQGGR</sequence>
<organism evidence="5 6">
    <name type="scientific">Cobetia crustatorum</name>
    <dbReference type="NCBI Taxonomy" id="553385"/>
    <lineage>
        <taxon>Bacteria</taxon>
        <taxon>Pseudomonadati</taxon>
        <taxon>Pseudomonadota</taxon>
        <taxon>Gammaproteobacteria</taxon>
        <taxon>Oceanospirillales</taxon>
        <taxon>Halomonadaceae</taxon>
        <taxon>Cobetia</taxon>
    </lineage>
</organism>
<keyword evidence="3" id="KW-0804">Transcription</keyword>
<evidence type="ECO:0000256" key="2">
    <source>
        <dbReference type="ARBA" id="ARBA00023125"/>
    </source>
</evidence>
<dbReference type="Pfam" id="PF13545">
    <property type="entry name" value="HTH_Crp_2"/>
    <property type="match status" value="1"/>
</dbReference>
<dbReference type="FunFam" id="1.10.10.10:FF:000028">
    <property type="entry name" value="Fumarate/nitrate reduction transcriptional regulator Fnr"/>
    <property type="match status" value="1"/>
</dbReference>
<feature type="domain" description="HTH crp-type" evidence="4">
    <location>
        <begin position="162"/>
        <end position="235"/>
    </location>
</feature>
<dbReference type="InterPro" id="IPR036388">
    <property type="entry name" value="WH-like_DNA-bd_sf"/>
</dbReference>
<dbReference type="SMART" id="SM00419">
    <property type="entry name" value="HTH_CRP"/>
    <property type="match status" value="1"/>
</dbReference>
<dbReference type="Gene3D" id="1.10.10.10">
    <property type="entry name" value="Winged helix-like DNA-binding domain superfamily/Winged helix DNA-binding domain"/>
    <property type="match status" value="1"/>
</dbReference>
<dbReference type="InterPro" id="IPR012318">
    <property type="entry name" value="HTH_CRP"/>
</dbReference>
<dbReference type="InterPro" id="IPR000595">
    <property type="entry name" value="cNMP-bd_dom"/>
</dbReference>
<gene>
    <name evidence="5" type="primary">fnr</name>
    <name evidence="5" type="ORF">FQP86_04160</name>
</gene>
<evidence type="ECO:0000313" key="5">
    <source>
        <dbReference type="EMBL" id="TVU72858.1"/>
    </source>
</evidence>
<dbReference type="SMART" id="SM00100">
    <property type="entry name" value="cNMP"/>
    <property type="match status" value="1"/>
</dbReference>
<accession>A0A558HUU0</accession>
<dbReference type="CDD" id="cd00038">
    <property type="entry name" value="CAP_ED"/>
    <property type="match status" value="1"/>
</dbReference>
<reference evidence="5 6" key="1">
    <citation type="submission" date="2019-07" db="EMBL/GenBank/DDBJ databases">
        <title>Diversity of Bacteria from Kongsfjorden, Arctic.</title>
        <authorList>
            <person name="Yu Y."/>
        </authorList>
    </citation>
    <scope>NUCLEOTIDE SEQUENCE [LARGE SCALE GENOMIC DNA]</scope>
    <source>
        <strain evidence="5 6">SM1923</strain>
    </source>
</reference>
<comment type="caution">
    <text evidence="5">The sequence shown here is derived from an EMBL/GenBank/DDBJ whole genome shotgun (WGS) entry which is preliminary data.</text>
</comment>
<dbReference type="PANTHER" id="PTHR24567">
    <property type="entry name" value="CRP FAMILY TRANSCRIPTIONAL REGULATORY PROTEIN"/>
    <property type="match status" value="1"/>
</dbReference>
<dbReference type="GO" id="GO:0005829">
    <property type="term" value="C:cytosol"/>
    <property type="evidence" value="ECO:0007669"/>
    <property type="project" value="TreeGrafter"/>
</dbReference>
<evidence type="ECO:0000256" key="3">
    <source>
        <dbReference type="ARBA" id="ARBA00023163"/>
    </source>
</evidence>
<dbReference type="STRING" id="553385.GCA_000591415_03042"/>
<dbReference type="PRINTS" id="PR00034">
    <property type="entry name" value="HTHCRP"/>
</dbReference>
<dbReference type="GO" id="GO:0003700">
    <property type="term" value="F:DNA-binding transcription factor activity"/>
    <property type="evidence" value="ECO:0007669"/>
    <property type="project" value="InterPro"/>
</dbReference>
<dbReference type="EMBL" id="VNFH01000002">
    <property type="protein sequence ID" value="TVU72858.1"/>
    <property type="molecule type" value="Genomic_DNA"/>
</dbReference>
<keyword evidence="2" id="KW-0238">DNA-binding</keyword>
<dbReference type="InterPro" id="IPR036390">
    <property type="entry name" value="WH_DNA-bd_sf"/>
</dbReference>
<dbReference type="PANTHER" id="PTHR24567:SF75">
    <property type="entry name" value="FUMARATE AND NITRATE REDUCTION REGULATORY PROTEIN"/>
    <property type="match status" value="1"/>
</dbReference>
<evidence type="ECO:0000256" key="1">
    <source>
        <dbReference type="ARBA" id="ARBA00023015"/>
    </source>
</evidence>
<dbReference type="Proteomes" id="UP000319941">
    <property type="component" value="Unassembled WGS sequence"/>
</dbReference>
<dbReference type="PROSITE" id="PS51063">
    <property type="entry name" value="HTH_CRP_2"/>
    <property type="match status" value="1"/>
</dbReference>
<proteinExistence type="predicted"/>
<dbReference type="AlphaFoldDB" id="A0A558HUU0"/>
<protein>
    <submittedName>
        <fullName evidence="5">Fumarate/nitrate reduction transcriptional regulator Fnr</fullName>
    </submittedName>
</protein>
<dbReference type="NCBIfam" id="NF008365">
    <property type="entry name" value="PRK11161.1"/>
    <property type="match status" value="1"/>
</dbReference>
<dbReference type="InterPro" id="IPR014710">
    <property type="entry name" value="RmlC-like_jellyroll"/>
</dbReference>
<dbReference type="SUPFAM" id="SSF51206">
    <property type="entry name" value="cAMP-binding domain-like"/>
    <property type="match status" value="1"/>
</dbReference>
<dbReference type="InterPro" id="IPR018335">
    <property type="entry name" value="Tscrpt_reg_HTH_Crp-type_CS"/>
</dbReference>